<name>A0A674HJQ6_TAEGU</name>
<dbReference type="GO" id="GO:0005634">
    <property type="term" value="C:nucleus"/>
    <property type="evidence" value="ECO:0007669"/>
    <property type="project" value="TreeGrafter"/>
</dbReference>
<dbReference type="Proteomes" id="UP000007754">
    <property type="component" value="Unplaced"/>
</dbReference>
<feature type="compositionally biased region" description="Gly residues" evidence="4">
    <location>
        <begin position="424"/>
        <end position="436"/>
    </location>
</feature>
<dbReference type="SMART" id="SM00320">
    <property type="entry name" value="WD40"/>
    <property type="match status" value="2"/>
</dbReference>
<evidence type="ECO:0000256" key="4">
    <source>
        <dbReference type="SAM" id="MobiDB-lite"/>
    </source>
</evidence>
<protein>
    <submittedName>
        <fullName evidence="5">Uncharacterized protein</fullName>
    </submittedName>
</protein>
<dbReference type="SUPFAM" id="SSF50978">
    <property type="entry name" value="WD40 repeat-like"/>
    <property type="match status" value="1"/>
</dbReference>
<feature type="region of interest" description="Disordered" evidence="4">
    <location>
        <begin position="574"/>
        <end position="601"/>
    </location>
</feature>
<keyword evidence="2" id="KW-0677">Repeat</keyword>
<dbReference type="InterPro" id="IPR015943">
    <property type="entry name" value="WD40/YVTN_repeat-like_dom_sf"/>
</dbReference>
<dbReference type="PROSITE" id="PS50082">
    <property type="entry name" value="WD_REPEATS_2"/>
    <property type="match status" value="1"/>
</dbReference>
<dbReference type="Pfam" id="PF00400">
    <property type="entry name" value="WD40"/>
    <property type="match status" value="2"/>
</dbReference>
<dbReference type="AlphaFoldDB" id="A0A674HJQ6"/>
<feature type="compositionally biased region" description="Low complexity" evidence="4">
    <location>
        <begin position="361"/>
        <end position="372"/>
    </location>
</feature>
<reference evidence="5" key="1">
    <citation type="submission" date="2025-08" db="UniProtKB">
        <authorList>
            <consortium name="Ensembl"/>
        </authorList>
    </citation>
    <scope>IDENTIFICATION</scope>
</reference>
<feature type="compositionally biased region" description="Low complexity" evidence="4">
    <location>
        <begin position="339"/>
        <end position="351"/>
    </location>
</feature>
<feature type="region of interest" description="Disordered" evidence="4">
    <location>
        <begin position="510"/>
        <end position="548"/>
    </location>
</feature>
<reference evidence="5" key="2">
    <citation type="submission" date="2025-09" db="UniProtKB">
        <authorList>
            <consortium name="Ensembl"/>
        </authorList>
    </citation>
    <scope>IDENTIFICATION</scope>
</reference>
<feature type="compositionally biased region" description="Gly residues" evidence="4">
    <location>
        <begin position="399"/>
        <end position="408"/>
    </location>
</feature>
<evidence type="ECO:0000256" key="2">
    <source>
        <dbReference type="ARBA" id="ARBA00022737"/>
    </source>
</evidence>
<evidence type="ECO:0000313" key="5">
    <source>
        <dbReference type="Ensembl" id="ENSTGUP00000034917.1"/>
    </source>
</evidence>
<dbReference type="InterPro" id="IPR036322">
    <property type="entry name" value="WD40_repeat_dom_sf"/>
</dbReference>
<accession>A0A674HJQ6</accession>
<dbReference type="InterPro" id="IPR001680">
    <property type="entry name" value="WD40_rpt"/>
</dbReference>
<dbReference type="Gene3D" id="2.130.10.10">
    <property type="entry name" value="YVTN repeat-like/Quinoprotein amine dehydrogenase"/>
    <property type="match status" value="1"/>
</dbReference>
<evidence type="ECO:0000313" key="6">
    <source>
        <dbReference type="Proteomes" id="UP000007754"/>
    </source>
</evidence>
<feature type="compositionally biased region" description="Polar residues" evidence="4">
    <location>
        <begin position="280"/>
        <end position="298"/>
    </location>
</feature>
<feature type="compositionally biased region" description="Pro residues" evidence="4">
    <location>
        <begin position="589"/>
        <end position="601"/>
    </location>
</feature>
<dbReference type="GO" id="GO:1990841">
    <property type="term" value="F:promoter-specific chromatin binding"/>
    <property type="evidence" value="ECO:0007669"/>
    <property type="project" value="TreeGrafter"/>
</dbReference>
<feature type="repeat" description="WD" evidence="3">
    <location>
        <begin position="204"/>
        <end position="245"/>
    </location>
</feature>
<feature type="region of interest" description="Disordered" evidence="4">
    <location>
        <begin position="87"/>
        <end position="130"/>
    </location>
</feature>
<dbReference type="PANTHER" id="PTHR22838">
    <property type="entry name" value="WD REPEAT PROTEIN 26-RELATED"/>
    <property type="match status" value="1"/>
</dbReference>
<feature type="compositionally biased region" description="Polar residues" evidence="4">
    <location>
        <begin position="663"/>
        <end position="676"/>
    </location>
</feature>
<feature type="compositionally biased region" description="Pro residues" evidence="4">
    <location>
        <begin position="632"/>
        <end position="645"/>
    </location>
</feature>
<dbReference type="GeneTree" id="ENSGT00940000153634"/>
<feature type="region of interest" description="Disordered" evidence="4">
    <location>
        <begin position="629"/>
        <end position="648"/>
    </location>
</feature>
<feature type="compositionally biased region" description="Low complexity" evidence="4">
    <location>
        <begin position="525"/>
        <end position="534"/>
    </location>
</feature>
<dbReference type="PANTHER" id="PTHR22838:SF4">
    <property type="entry name" value="WD REPEAT-CONTAINING PROTEIN 13"/>
    <property type="match status" value="1"/>
</dbReference>
<feature type="region of interest" description="Disordered" evidence="4">
    <location>
        <begin position="277"/>
        <end position="441"/>
    </location>
</feature>
<keyword evidence="6" id="KW-1185">Reference proteome</keyword>
<feature type="region of interest" description="Disordered" evidence="4">
    <location>
        <begin position="656"/>
        <end position="676"/>
    </location>
</feature>
<dbReference type="InterPro" id="IPR051350">
    <property type="entry name" value="WD_repeat-ST_regulator"/>
</dbReference>
<evidence type="ECO:0000256" key="1">
    <source>
        <dbReference type="ARBA" id="ARBA00022574"/>
    </source>
</evidence>
<dbReference type="Ensembl" id="ENSTGUT00000028835.1">
    <property type="protein sequence ID" value="ENSTGUP00000034917.1"/>
    <property type="gene ID" value="ENSTGUG00000023010.1"/>
</dbReference>
<dbReference type="InParanoid" id="A0A674HJQ6"/>
<sequence length="676" mass="72050">MAAVWQQVLAVDARYAAYRTPQLPQFRTQYVRRRSQLLRERAQGGHLAGEARRWYLRLRARLLAQRYGALSEPGSCRSALRASRTTLDRMEDFEEDPRGSRGHRRSLSRSSGPGGLRGGPDERPPGVVPTPLAEASRAMAGDTTLSENYAFAGVFHVFDQHLDSAVRKVQFAHDERHLLACCSLDGTLSVCRLAPGPPAVLRRLRGHGGGVSDFAWSLSNDVLVSASLDGTLRLWDPSDGRCIRRVPDPDGAALLCCAFQPLNNNLTVVRETLKYPEITPKSSQNPAVLRDPQTSPQTHPRAAVLRLPAAEQQPHRGGQCPAHGAGGEHLHGEGGSGGHRAPPGTGSLALLRRPRARPVGRGRPGLGVLVPVRPRHRPADQGLAGAGPGRRRHHVALGAGLGQPGGAGPVPAGQRLPRPPAALPGGGGRGGLGGPGAAAPAQFPHAAPGAAPEELLLPPDVLPAGSLRGDGQRGRLRALFRRGPCGARHGEHAAGPRGRRAGRGLQLRRVPAGLGGRRRHRHRLAPPARLSAPRTPKPPRETPKSAWKYPKNCPGAASVCGEFCGWRAAPKHSKILPKIPQNPAQNTPKPFPKPSPKPPKPYSGIFPKIPQNAPPWNSSAASCAGVVWCQNPPKPPNPSQNPPKTFPKLLLKTTLIFPPNTPKLPQNSPRSTQSGP</sequence>
<evidence type="ECO:0000256" key="3">
    <source>
        <dbReference type="PROSITE-ProRule" id="PRU00221"/>
    </source>
</evidence>
<organism evidence="5 6">
    <name type="scientific">Taeniopygia guttata</name>
    <name type="common">Zebra finch</name>
    <name type="synonym">Poephila guttata</name>
    <dbReference type="NCBI Taxonomy" id="59729"/>
    <lineage>
        <taxon>Eukaryota</taxon>
        <taxon>Metazoa</taxon>
        <taxon>Chordata</taxon>
        <taxon>Craniata</taxon>
        <taxon>Vertebrata</taxon>
        <taxon>Euteleostomi</taxon>
        <taxon>Archelosauria</taxon>
        <taxon>Archosauria</taxon>
        <taxon>Dinosauria</taxon>
        <taxon>Saurischia</taxon>
        <taxon>Theropoda</taxon>
        <taxon>Coelurosauria</taxon>
        <taxon>Aves</taxon>
        <taxon>Neognathae</taxon>
        <taxon>Neoaves</taxon>
        <taxon>Telluraves</taxon>
        <taxon>Australaves</taxon>
        <taxon>Passeriformes</taxon>
        <taxon>Passeroidea</taxon>
        <taxon>Estrildidae</taxon>
        <taxon>Estrildinae</taxon>
        <taxon>Taeniopygia</taxon>
    </lineage>
</organism>
<dbReference type="PROSITE" id="PS50294">
    <property type="entry name" value="WD_REPEATS_REGION"/>
    <property type="match status" value="1"/>
</dbReference>
<proteinExistence type="predicted"/>
<keyword evidence="1 3" id="KW-0853">WD repeat</keyword>